<keyword evidence="2" id="KW-0732">Signal</keyword>
<dbReference type="GeneID" id="86941528"/>
<evidence type="ECO:0000313" key="3">
    <source>
        <dbReference type="EMBL" id="EHO15896.1"/>
    </source>
</evidence>
<evidence type="ECO:0000256" key="2">
    <source>
        <dbReference type="SAM" id="SignalP"/>
    </source>
</evidence>
<feature type="region of interest" description="Disordered" evidence="1">
    <location>
        <begin position="410"/>
        <end position="431"/>
    </location>
</feature>
<feature type="region of interest" description="Disordered" evidence="1">
    <location>
        <begin position="23"/>
        <end position="44"/>
    </location>
</feature>
<dbReference type="Proteomes" id="UP000018466">
    <property type="component" value="Unassembled WGS sequence"/>
</dbReference>
<keyword evidence="4" id="KW-1185">Reference proteome</keyword>
<dbReference type="RefSeq" id="WP_009533625.1">
    <property type="nucleotide sequence ID" value="NZ_JH590864.1"/>
</dbReference>
<dbReference type="GO" id="GO:0016852">
    <property type="term" value="F:sirohydrochlorin cobaltochelatase activity"/>
    <property type="evidence" value="ECO:0007669"/>
    <property type="project" value="InterPro"/>
</dbReference>
<dbReference type="AlphaFoldDB" id="A0AA36Y3S1"/>
<dbReference type="GO" id="GO:0019251">
    <property type="term" value="P:anaerobic cobalamin biosynthetic process"/>
    <property type="evidence" value="ECO:0007669"/>
    <property type="project" value="InterPro"/>
</dbReference>
<feature type="signal peptide" evidence="2">
    <location>
        <begin position="1"/>
        <end position="19"/>
    </location>
</feature>
<protein>
    <recommendedName>
        <fullName evidence="5">Cobalamin biosynthesis protein CbiK, Co2+ chelatase</fullName>
    </recommendedName>
</protein>
<comment type="caution">
    <text evidence="3">The sequence shown here is derived from an EMBL/GenBank/DDBJ whole genome shotgun (WGS) entry which is preliminary data.</text>
</comment>
<feature type="compositionally biased region" description="Low complexity" evidence="1">
    <location>
        <begin position="416"/>
        <end position="431"/>
    </location>
</feature>
<dbReference type="Pfam" id="PF06180">
    <property type="entry name" value="CbiK"/>
    <property type="match status" value="1"/>
</dbReference>
<feature type="compositionally biased region" description="Low complexity" evidence="1">
    <location>
        <begin position="31"/>
        <end position="44"/>
    </location>
</feature>
<organism evidence="3 4">
    <name type="scientific">Stomatobaculum longum</name>
    <dbReference type="NCBI Taxonomy" id="796942"/>
    <lineage>
        <taxon>Bacteria</taxon>
        <taxon>Bacillati</taxon>
        <taxon>Bacillota</taxon>
        <taxon>Clostridia</taxon>
        <taxon>Lachnospirales</taxon>
        <taxon>Lachnospiraceae</taxon>
        <taxon>Stomatobaculum</taxon>
    </lineage>
</organism>
<dbReference type="EMBL" id="AGEL01000014">
    <property type="protein sequence ID" value="EHO15896.1"/>
    <property type="molecule type" value="Genomic_DNA"/>
</dbReference>
<dbReference type="CDD" id="cd03413">
    <property type="entry name" value="CbiK_C"/>
    <property type="match status" value="1"/>
</dbReference>
<sequence>MRKTKLALLALTAALAVTACGGKKEEKKPETVSAAETQATEATEATTLAPATDEEKAKAAEVGKKIDAIYVQNWSEDTEKLCKEAKEAWDALSDSAKAEVKGEHASPEYFGLDTGDVTKDNPLNQDEIGGKEILVVSFGTSYNDSRAKDIGGIESYLAKQFPDYSVRRAFTSQIIMNHILARDGEKIDNVEQALERAKKNGVKELIVQPTHLMQGKEYDELKETLDKHKADFAKVALAEPLLGEVGKDAEEINADKEQVATLLVQAAVTDGGFDSVQKAGQEGVAFVFLGHGTSHTAAITYSEMQTAMRKLGYNNVFIGTVEGEPEETAVDAVIEAVKKAGYKKVTIRPMMVVAGDHAHNDMAGTEDDSWVQKFIASKNFDRVETQILGMGGIVDIEKVYAAHTQAAIDQAEGKTAESGAAETTAAESKAN</sequence>
<evidence type="ECO:0000313" key="4">
    <source>
        <dbReference type="Proteomes" id="UP000018466"/>
    </source>
</evidence>
<dbReference type="PROSITE" id="PS51257">
    <property type="entry name" value="PROKAR_LIPOPROTEIN"/>
    <property type="match status" value="1"/>
</dbReference>
<accession>A0AA36Y3S1</accession>
<reference evidence="3 4" key="1">
    <citation type="submission" date="2011-10" db="EMBL/GenBank/DDBJ databases">
        <title>The Genome Sequence of Lachnospiraceae bacterium ACC2.</title>
        <authorList>
            <consortium name="The Broad Institute Genome Sequencing Platform"/>
            <person name="Earl A."/>
            <person name="Ward D."/>
            <person name="Feldgarden M."/>
            <person name="Gevers D."/>
            <person name="Sizova M."/>
            <person name="Hazen A."/>
            <person name="Epstein S."/>
            <person name="Young S.K."/>
            <person name="Zeng Q."/>
            <person name="Gargeya S."/>
            <person name="Fitzgerald M."/>
            <person name="Haas B."/>
            <person name="Abouelleil A."/>
            <person name="Alvarado L."/>
            <person name="Arachchi H.M."/>
            <person name="Berlin A."/>
            <person name="Brown A."/>
            <person name="Chapman S.B."/>
            <person name="Chen Z."/>
            <person name="Dunbar C."/>
            <person name="Freedman E."/>
            <person name="Gearin G."/>
            <person name="Goldberg J."/>
            <person name="Griggs A."/>
            <person name="Gujja S."/>
            <person name="Heiman D."/>
            <person name="Howarth C."/>
            <person name="Larson L."/>
            <person name="Lui A."/>
            <person name="MacDonald P.J.P."/>
            <person name="Montmayeur A."/>
            <person name="Murphy C."/>
            <person name="Neiman D."/>
            <person name="Pearson M."/>
            <person name="Priest M."/>
            <person name="Roberts A."/>
            <person name="Saif S."/>
            <person name="Shea T."/>
            <person name="Shenoy N."/>
            <person name="Sisk P."/>
            <person name="Stolte C."/>
            <person name="Sykes S."/>
            <person name="Wortman J."/>
            <person name="Nusbaum C."/>
            <person name="Birren B."/>
        </authorList>
    </citation>
    <scope>NUCLEOTIDE SEQUENCE [LARGE SCALE GENOMIC DNA]</scope>
    <source>
        <strain evidence="3 4">ACC2</strain>
    </source>
</reference>
<dbReference type="InterPro" id="IPR010388">
    <property type="entry name" value="Anaerobic_Co-chelatase"/>
</dbReference>
<name>A0AA36Y3S1_9FIRM</name>
<evidence type="ECO:0000256" key="1">
    <source>
        <dbReference type="SAM" id="MobiDB-lite"/>
    </source>
</evidence>
<feature type="chain" id="PRO_5041337669" description="Cobalamin biosynthesis protein CbiK, Co2+ chelatase" evidence="2">
    <location>
        <begin position="20"/>
        <end position="431"/>
    </location>
</feature>
<dbReference type="SUPFAM" id="SSF53800">
    <property type="entry name" value="Chelatase"/>
    <property type="match status" value="1"/>
</dbReference>
<dbReference type="Gene3D" id="3.40.50.1400">
    <property type="match status" value="2"/>
</dbReference>
<gene>
    <name evidence="3" type="ORF">HMPREF9623_01807</name>
</gene>
<proteinExistence type="predicted"/>
<evidence type="ECO:0008006" key="5">
    <source>
        <dbReference type="Google" id="ProtNLM"/>
    </source>
</evidence>